<reference evidence="4" key="1">
    <citation type="journal article" date="2019" name="Int. J. Syst. Evol. Microbiol.">
        <title>The Global Catalogue of Microorganisms (GCM) 10K type strain sequencing project: providing services to taxonomists for standard genome sequencing and annotation.</title>
        <authorList>
            <consortium name="The Broad Institute Genomics Platform"/>
            <consortium name="The Broad Institute Genome Sequencing Center for Infectious Disease"/>
            <person name="Wu L."/>
            <person name="Ma J."/>
        </authorList>
    </citation>
    <scope>NUCLEOTIDE SEQUENCE [LARGE SCALE GENOMIC DNA]</scope>
    <source>
        <strain evidence="4">JCM 15974</strain>
    </source>
</reference>
<name>A0ABP3TR62_9FLAO</name>
<dbReference type="PANTHER" id="PTHR37299:SF1">
    <property type="entry name" value="STAGE 0 SPORULATION PROTEIN A HOMOLOG"/>
    <property type="match status" value="1"/>
</dbReference>
<feature type="domain" description="HTH LytTR-type" evidence="2">
    <location>
        <begin position="56"/>
        <end position="158"/>
    </location>
</feature>
<comment type="caution">
    <text evidence="3">The sequence shown here is derived from an EMBL/GenBank/DDBJ whole genome shotgun (WGS) entry which is preliminary data.</text>
</comment>
<dbReference type="InterPro" id="IPR007492">
    <property type="entry name" value="LytTR_DNA-bd_dom"/>
</dbReference>
<dbReference type="Pfam" id="PF04397">
    <property type="entry name" value="LytTR"/>
    <property type="match status" value="1"/>
</dbReference>
<evidence type="ECO:0000256" key="1">
    <source>
        <dbReference type="SAM" id="Phobius"/>
    </source>
</evidence>
<dbReference type="Proteomes" id="UP001501758">
    <property type="component" value="Unassembled WGS sequence"/>
</dbReference>
<protein>
    <recommendedName>
        <fullName evidence="2">HTH LytTR-type domain-containing protein</fullName>
    </recommendedName>
</protein>
<dbReference type="PROSITE" id="PS50930">
    <property type="entry name" value="HTH_LYTTR"/>
    <property type="match status" value="1"/>
</dbReference>
<organism evidence="3 4">
    <name type="scientific">Aquimarina litoralis</name>
    <dbReference type="NCBI Taxonomy" id="584605"/>
    <lineage>
        <taxon>Bacteria</taxon>
        <taxon>Pseudomonadati</taxon>
        <taxon>Bacteroidota</taxon>
        <taxon>Flavobacteriia</taxon>
        <taxon>Flavobacteriales</taxon>
        <taxon>Flavobacteriaceae</taxon>
        <taxon>Aquimarina</taxon>
    </lineage>
</organism>
<keyword evidence="1" id="KW-0812">Transmembrane</keyword>
<gene>
    <name evidence="3" type="ORF">GCM10009430_04470</name>
</gene>
<keyword evidence="4" id="KW-1185">Reference proteome</keyword>
<evidence type="ECO:0000259" key="2">
    <source>
        <dbReference type="PROSITE" id="PS50930"/>
    </source>
</evidence>
<dbReference type="InterPro" id="IPR046947">
    <property type="entry name" value="LytR-like"/>
</dbReference>
<accession>A0ABP3TR62</accession>
<feature type="transmembrane region" description="Helical" evidence="1">
    <location>
        <begin position="12"/>
        <end position="32"/>
    </location>
</feature>
<dbReference type="PANTHER" id="PTHR37299">
    <property type="entry name" value="TRANSCRIPTIONAL REGULATOR-RELATED"/>
    <property type="match status" value="1"/>
</dbReference>
<keyword evidence="1" id="KW-1133">Transmembrane helix</keyword>
<dbReference type="EMBL" id="BAAAGE010000001">
    <property type="protein sequence ID" value="GAA0713139.1"/>
    <property type="molecule type" value="Genomic_DNA"/>
</dbReference>
<sequence>MIFSFFIEWFRFVFLGFGIILSVLSIFLRRYYGKEEQEIKKYKTNDQEKIVVKSTLKKESFTVLAEDIVYIKSEDNYVNIYYVEEEGLQKKIIRNTLSSLHTQLHHLLKVHRSYLINPAFIISVEGNAQKGSIHLKFVEEKLPVSKTYFDSVKISFMN</sequence>
<proteinExistence type="predicted"/>
<evidence type="ECO:0000313" key="4">
    <source>
        <dbReference type="Proteomes" id="UP001501758"/>
    </source>
</evidence>
<evidence type="ECO:0000313" key="3">
    <source>
        <dbReference type="EMBL" id="GAA0713139.1"/>
    </source>
</evidence>
<dbReference type="SMART" id="SM00850">
    <property type="entry name" value="LytTR"/>
    <property type="match status" value="1"/>
</dbReference>
<keyword evidence="1" id="KW-0472">Membrane</keyword>
<dbReference type="Gene3D" id="2.40.50.1020">
    <property type="entry name" value="LytTr DNA-binding domain"/>
    <property type="match status" value="1"/>
</dbReference>